<dbReference type="InterPro" id="IPR035428">
    <property type="entry name" value="FANCF"/>
</dbReference>
<reference evidence="1 2" key="1">
    <citation type="journal article" date="2020" name="Nat. Food">
        <title>A phased Vanilla planifolia genome enables genetic improvement of flavour and production.</title>
        <authorList>
            <person name="Hasing T."/>
            <person name="Tang H."/>
            <person name="Brym M."/>
            <person name="Khazi F."/>
            <person name="Huang T."/>
            <person name="Chambers A.H."/>
        </authorList>
    </citation>
    <scope>NUCLEOTIDE SEQUENCE [LARGE SCALE GENOMIC DNA]</scope>
    <source>
        <tissue evidence="1">Leaf</tissue>
    </source>
</reference>
<organism evidence="1 2">
    <name type="scientific">Vanilla planifolia</name>
    <name type="common">Vanilla</name>
    <dbReference type="NCBI Taxonomy" id="51239"/>
    <lineage>
        <taxon>Eukaryota</taxon>
        <taxon>Viridiplantae</taxon>
        <taxon>Streptophyta</taxon>
        <taxon>Embryophyta</taxon>
        <taxon>Tracheophyta</taxon>
        <taxon>Spermatophyta</taxon>
        <taxon>Magnoliopsida</taxon>
        <taxon>Liliopsida</taxon>
        <taxon>Asparagales</taxon>
        <taxon>Orchidaceae</taxon>
        <taxon>Vanilloideae</taxon>
        <taxon>Vanilleae</taxon>
        <taxon>Vanilla</taxon>
    </lineage>
</organism>
<dbReference type="EMBL" id="JADCNM010000014">
    <property type="protein sequence ID" value="KAG0454222.1"/>
    <property type="molecule type" value="Genomic_DNA"/>
</dbReference>
<dbReference type="OrthoDB" id="1930482at2759"/>
<accession>A0A835UAA7</accession>
<gene>
    <name evidence="1" type="ORF">HPP92_025526</name>
</gene>
<comment type="caution">
    <text evidence="1">The sequence shown here is derived from an EMBL/GenBank/DDBJ whole genome shotgun (WGS) entry which is preliminary data.</text>
</comment>
<sequence length="475" mass="54166">MGWPLPGISLDDLMDRIKEFVDILVLASGYQSSGLPAVWDVENIKKAVRWGLFFEDVFKCLRHFDCYEESVKELDAVLSSLTSNPFFPAGLAHMSSATLSNARGLVLERLLHSHAIRNDHLLSLLRAVVEMDINELSESDDGSRTSYVEKLILQMEKLDLVPAGIESTEKSNSFLNDVIIPDCIKYDRNLHAIKMSDWGKKERTGLDNSLFIMQEILSRQAVMSCMCSFRKSINNLSEIIIGNCMVKSESMQLESKSDNGVTAFVDQSLNYLYQFRHWRTKCISYLLDNRTLKLLSGSDLILSAPNEQWVRVFEELKLSTNLGCDNMLEIVEILLLGLISSKWNYLIQLILSISCDFLSTAKKLSDLQELLEGNTLDMQINKEKEMLDYLTQFLKFQPQKLWELPSILVAAAIPSWSSLFRMHLREVAHKFNEPSSSRCCECNQDGSEHHDCQVGERIQSLFAFHIRCPQRSVNI</sequence>
<evidence type="ECO:0000313" key="2">
    <source>
        <dbReference type="Proteomes" id="UP000639772"/>
    </source>
</evidence>
<name>A0A835UAA7_VANPL</name>
<dbReference type="AlphaFoldDB" id="A0A835UAA7"/>
<proteinExistence type="predicted"/>
<dbReference type="Proteomes" id="UP000639772">
    <property type="component" value="Unassembled WGS sequence"/>
</dbReference>
<dbReference type="PANTHER" id="PTHR14449:SF2">
    <property type="entry name" value="FANCONI ANEMIA GROUP F PROTEIN"/>
    <property type="match status" value="1"/>
</dbReference>
<dbReference type="PANTHER" id="PTHR14449">
    <property type="entry name" value="FANCONI ANEMIA GROUP F PROTEIN FANCF"/>
    <property type="match status" value="1"/>
</dbReference>
<evidence type="ECO:0000313" key="1">
    <source>
        <dbReference type="EMBL" id="KAG0454222.1"/>
    </source>
</evidence>
<protein>
    <submittedName>
        <fullName evidence="1">Uncharacterized protein</fullName>
    </submittedName>
</protein>
<dbReference type="GO" id="GO:0036297">
    <property type="term" value="P:interstrand cross-link repair"/>
    <property type="evidence" value="ECO:0007669"/>
    <property type="project" value="InterPro"/>
</dbReference>
<dbReference type="GO" id="GO:0043240">
    <property type="term" value="C:Fanconi anaemia nuclear complex"/>
    <property type="evidence" value="ECO:0007669"/>
    <property type="project" value="InterPro"/>
</dbReference>
<dbReference type="Pfam" id="PF11107">
    <property type="entry name" value="FANCF"/>
    <property type="match status" value="1"/>
</dbReference>